<keyword evidence="3" id="KW-1185">Reference proteome</keyword>
<evidence type="ECO:0008006" key="4">
    <source>
        <dbReference type="Google" id="ProtNLM"/>
    </source>
</evidence>
<dbReference type="EMBL" id="FTMA01000001">
    <property type="protein sequence ID" value="SIQ31465.1"/>
    <property type="molecule type" value="Genomic_DNA"/>
</dbReference>
<protein>
    <recommendedName>
        <fullName evidence="4">Coenzyme Q (Ubiquinone) biosynthesis protein Coq4</fullName>
    </recommendedName>
</protein>
<organism evidence="2 3">
    <name type="scientific">Maribacter ulvicola</name>
    <dbReference type="NCBI Taxonomy" id="228959"/>
    <lineage>
        <taxon>Bacteria</taxon>
        <taxon>Pseudomonadati</taxon>
        <taxon>Bacteroidota</taxon>
        <taxon>Flavobacteriia</taxon>
        <taxon>Flavobacteriales</taxon>
        <taxon>Flavobacteriaceae</taxon>
        <taxon>Maribacter</taxon>
    </lineage>
</organism>
<evidence type="ECO:0000313" key="3">
    <source>
        <dbReference type="Proteomes" id="UP000186953"/>
    </source>
</evidence>
<accession>A0A1N6RRL0</accession>
<dbReference type="OrthoDB" id="6157812at2"/>
<proteinExistence type="predicted"/>
<keyword evidence="1" id="KW-0472">Membrane</keyword>
<gene>
    <name evidence="2" type="ORF">SAMN05421797_1011376</name>
</gene>
<sequence length="150" mass="17627">MRTTILEKLYNWSVTPYQYFKKNEAWQFNAEELKKYPSNSLGYHMGKFLTANSFQLQEKLESHDVFHVLTGTGITVPDEISMQFYLMGNGKRSLYLFTVILIGAILYPEYWMYFQSKYSCGKSALPFHQLDFQKLLHQPTARIKSTFLIP</sequence>
<name>A0A1N6RRL0_9FLAO</name>
<feature type="transmembrane region" description="Helical" evidence="1">
    <location>
        <begin position="94"/>
        <end position="113"/>
    </location>
</feature>
<reference evidence="3" key="1">
    <citation type="submission" date="2017-01" db="EMBL/GenBank/DDBJ databases">
        <authorList>
            <person name="Varghese N."/>
            <person name="Submissions S."/>
        </authorList>
    </citation>
    <scope>NUCLEOTIDE SEQUENCE [LARGE SCALE GENOMIC DNA]</scope>
    <source>
        <strain evidence="3">DSM 15366</strain>
    </source>
</reference>
<keyword evidence="1" id="KW-1133">Transmembrane helix</keyword>
<dbReference type="AlphaFoldDB" id="A0A1N6RRL0"/>
<dbReference type="Proteomes" id="UP000186953">
    <property type="component" value="Unassembled WGS sequence"/>
</dbReference>
<keyword evidence="1" id="KW-0812">Transmembrane</keyword>
<dbReference type="RefSeq" id="WP_076547543.1">
    <property type="nucleotide sequence ID" value="NZ_FTMA01000001.1"/>
</dbReference>
<evidence type="ECO:0000256" key="1">
    <source>
        <dbReference type="SAM" id="Phobius"/>
    </source>
</evidence>
<dbReference type="STRING" id="228959.SAMN05421797_1011376"/>
<evidence type="ECO:0000313" key="2">
    <source>
        <dbReference type="EMBL" id="SIQ31465.1"/>
    </source>
</evidence>